<dbReference type="GeneID" id="18761279"/>
<keyword evidence="4" id="KW-0186">Copper</keyword>
<reference evidence="9 10" key="1">
    <citation type="journal article" date="2012" name="BMC Genomics">
        <title>Sequencing the genome of Marssonina brunnea reveals fungus-poplar co-evolution.</title>
        <authorList>
            <person name="Zhu S."/>
            <person name="Cao Y.-Z."/>
            <person name="Jiang C."/>
            <person name="Tan B.-Y."/>
            <person name="Wang Z."/>
            <person name="Feng S."/>
            <person name="Zhang L."/>
            <person name="Su X.-H."/>
            <person name="Brejova B."/>
            <person name="Vinar T."/>
            <person name="Xu M."/>
            <person name="Wang M.-X."/>
            <person name="Zhang S.-G."/>
            <person name="Huang M.-R."/>
            <person name="Wu R."/>
            <person name="Zhou Y."/>
        </authorList>
    </citation>
    <scope>NUCLEOTIDE SEQUENCE [LARGE SCALE GENOMIC DNA]</scope>
    <source>
        <strain evidence="9 10">MB_m1</strain>
    </source>
</reference>
<accession>K1WH16</accession>
<evidence type="ECO:0000256" key="4">
    <source>
        <dbReference type="ARBA" id="ARBA00023008"/>
    </source>
</evidence>
<dbReference type="Gene3D" id="3.30.70.100">
    <property type="match status" value="1"/>
</dbReference>
<dbReference type="eggNOG" id="KOG1603">
    <property type="taxonomic scope" value="Eukaryota"/>
</dbReference>
<evidence type="ECO:0000256" key="3">
    <source>
        <dbReference type="ARBA" id="ARBA00022796"/>
    </source>
</evidence>
<keyword evidence="3" id="KW-0187">Copper transport</keyword>
<evidence type="ECO:0000259" key="8">
    <source>
        <dbReference type="PROSITE" id="PS50846"/>
    </source>
</evidence>
<evidence type="ECO:0000256" key="7">
    <source>
        <dbReference type="ARBA" id="ARBA00038171"/>
    </source>
</evidence>
<evidence type="ECO:0000256" key="5">
    <source>
        <dbReference type="ARBA" id="ARBA00023065"/>
    </source>
</evidence>
<dbReference type="HOGENOM" id="CLU_1586843_0_0_1"/>
<keyword evidence="10" id="KW-1185">Reference proteome</keyword>
<dbReference type="InterPro" id="IPR017969">
    <property type="entry name" value="Heavy-metal-associated_CS"/>
</dbReference>
<evidence type="ECO:0000313" key="10">
    <source>
        <dbReference type="Proteomes" id="UP000006753"/>
    </source>
</evidence>
<evidence type="ECO:0000256" key="1">
    <source>
        <dbReference type="ARBA" id="ARBA00022448"/>
    </source>
</evidence>
<dbReference type="GO" id="GO:0005829">
    <property type="term" value="C:cytosol"/>
    <property type="evidence" value="ECO:0007669"/>
    <property type="project" value="TreeGrafter"/>
</dbReference>
<feature type="domain" description="HMA" evidence="8">
    <location>
        <begin position="86"/>
        <end position="151"/>
    </location>
</feature>
<keyword evidence="5" id="KW-0406">Ion transport</keyword>
<dbReference type="Pfam" id="PF00403">
    <property type="entry name" value="HMA"/>
    <property type="match status" value="1"/>
</dbReference>
<dbReference type="GO" id="GO:0006825">
    <property type="term" value="P:copper ion transport"/>
    <property type="evidence" value="ECO:0007669"/>
    <property type="project" value="UniProtKB-KW"/>
</dbReference>
<dbReference type="InParanoid" id="K1WH16"/>
<dbReference type="STRING" id="1072389.K1WH16"/>
<dbReference type="PROSITE" id="PS01047">
    <property type="entry name" value="HMA_1"/>
    <property type="match status" value="1"/>
</dbReference>
<dbReference type="InterPro" id="IPR036163">
    <property type="entry name" value="HMA_dom_sf"/>
</dbReference>
<evidence type="ECO:0000313" key="9">
    <source>
        <dbReference type="EMBL" id="EKD16875.1"/>
    </source>
</evidence>
<protein>
    <submittedName>
        <fullName evidence="9">Iron copper transporter</fullName>
    </submittedName>
</protein>
<dbReference type="PANTHER" id="PTHR46365">
    <property type="entry name" value="COPPER TRANSPORT PROTEIN ATOX1"/>
    <property type="match status" value="1"/>
</dbReference>
<dbReference type="FunFam" id="3.30.70.100:FF:000008">
    <property type="entry name" value="Copper transport protein ATOX1"/>
    <property type="match status" value="1"/>
</dbReference>
<keyword evidence="6" id="KW-0143">Chaperone</keyword>
<keyword evidence="1" id="KW-0813">Transport</keyword>
<dbReference type="CDD" id="cd00371">
    <property type="entry name" value="HMA"/>
    <property type="match status" value="1"/>
</dbReference>
<dbReference type="OrthoDB" id="689350at2759"/>
<dbReference type="SUPFAM" id="SSF55008">
    <property type="entry name" value="HMA, heavy metal-associated domain"/>
    <property type="match status" value="1"/>
</dbReference>
<sequence length="168" mass="18045">MQDPASLRYLPRPGRLVSTETRSAGIGIGICFLPPSADADADIDMARQDGMSKFRRLSHASELSKLPAYHYSQPRPLQTNTMSAEDHTYKFNVSMSCGGCSGAVTRVLTKLEGVKSFDVSLDTQTATVVAEPSLSYEKVLTTIFKTGKKVNSGEADGEARSVEPVAVA</sequence>
<dbReference type="Proteomes" id="UP000006753">
    <property type="component" value="Unassembled WGS sequence"/>
</dbReference>
<dbReference type="AlphaFoldDB" id="K1WH16"/>
<dbReference type="InterPro" id="IPR051881">
    <property type="entry name" value="Copper_transport_ATOX1-like"/>
</dbReference>
<dbReference type="KEGG" id="mbe:MBM_05344"/>
<dbReference type="PROSITE" id="PS50846">
    <property type="entry name" value="HMA_2"/>
    <property type="match status" value="1"/>
</dbReference>
<name>K1WH16_MARBU</name>
<proteinExistence type="inferred from homology"/>
<dbReference type="InterPro" id="IPR006121">
    <property type="entry name" value="HMA_dom"/>
</dbReference>
<comment type="similarity">
    <text evidence="7">Belongs to the ATX1 family.</text>
</comment>
<gene>
    <name evidence="9" type="ORF">MBM_05344</name>
</gene>
<dbReference type="GO" id="GO:0016531">
    <property type="term" value="F:copper chaperone activity"/>
    <property type="evidence" value="ECO:0007669"/>
    <property type="project" value="TreeGrafter"/>
</dbReference>
<keyword evidence="2" id="KW-0479">Metal-binding</keyword>
<dbReference type="PANTHER" id="PTHR46365:SF1">
    <property type="entry name" value="COPPER TRANSPORT PROTEIN ATOX1"/>
    <property type="match status" value="1"/>
</dbReference>
<evidence type="ECO:0000256" key="2">
    <source>
        <dbReference type="ARBA" id="ARBA00022723"/>
    </source>
</evidence>
<organism evidence="9 10">
    <name type="scientific">Marssonina brunnea f. sp. multigermtubi (strain MB_m1)</name>
    <name type="common">Marssonina leaf spot fungus</name>
    <dbReference type="NCBI Taxonomy" id="1072389"/>
    <lineage>
        <taxon>Eukaryota</taxon>
        <taxon>Fungi</taxon>
        <taxon>Dikarya</taxon>
        <taxon>Ascomycota</taxon>
        <taxon>Pezizomycotina</taxon>
        <taxon>Leotiomycetes</taxon>
        <taxon>Helotiales</taxon>
        <taxon>Drepanopezizaceae</taxon>
        <taxon>Drepanopeziza</taxon>
    </lineage>
</organism>
<dbReference type="GO" id="GO:0046872">
    <property type="term" value="F:metal ion binding"/>
    <property type="evidence" value="ECO:0007669"/>
    <property type="project" value="UniProtKB-KW"/>
</dbReference>
<dbReference type="EMBL" id="JH921438">
    <property type="protein sequence ID" value="EKD16875.1"/>
    <property type="molecule type" value="Genomic_DNA"/>
</dbReference>
<evidence type="ECO:0000256" key="6">
    <source>
        <dbReference type="ARBA" id="ARBA00023186"/>
    </source>
</evidence>